<feature type="transmembrane region" description="Helical" evidence="2">
    <location>
        <begin position="128"/>
        <end position="146"/>
    </location>
</feature>
<feature type="region of interest" description="Disordered" evidence="1">
    <location>
        <begin position="256"/>
        <end position="302"/>
    </location>
</feature>
<name>A0A1Y2HGM3_9FUNG</name>
<comment type="caution">
    <text evidence="3">The sequence shown here is derived from an EMBL/GenBank/DDBJ whole genome shotgun (WGS) entry which is preliminary data.</text>
</comment>
<feature type="transmembrane region" description="Helical" evidence="2">
    <location>
        <begin position="220"/>
        <end position="239"/>
    </location>
</feature>
<keyword evidence="2" id="KW-0812">Transmembrane</keyword>
<dbReference type="AlphaFoldDB" id="A0A1Y2HGM3"/>
<protein>
    <submittedName>
        <fullName evidence="3">Uncharacterized protein</fullName>
    </submittedName>
</protein>
<organism evidence="3 4">
    <name type="scientific">Catenaria anguillulae PL171</name>
    <dbReference type="NCBI Taxonomy" id="765915"/>
    <lineage>
        <taxon>Eukaryota</taxon>
        <taxon>Fungi</taxon>
        <taxon>Fungi incertae sedis</taxon>
        <taxon>Blastocladiomycota</taxon>
        <taxon>Blastocladiomycetes</taxon>
        <taxon>Blastocladiales</taxon>
        <taxon>Catenariaceae</taxon>
        <taxon>Catenaria</taxon>
    </lineage>
</organism>
<evidence type="ECO:0000256" key="2">
    <source>
        <dbReference type="SAM" id="Phobius"/>
    </source>
</evidence>
<feature type="transmembrane region" description="Helical" evidence="2">
    <location>
        <begin position="181"/>
        <end position="200"/>
    </location>
</feature>
<evidence type="ECO:0000313" key="3">
    <source>
        <dbReference type="EMBL" id="ORZ33689.1"/>
    </source>
</evidence>
<proteinExistence type="predicted"/>
<keyword evidence="4" id="KW-1185">Reference proteome</keyword>
<evidence type="ECO:0000256" key="1">
    <source>
        <dbReference type="SAM" id="MobiDB-lite"/>
    </source>
</evidence>
<dbReference type="EMBL" id="MCFL01000034">
    <property type="protein sequence ID" value="ORZ33689.1"/>
    <property type="molecule type" value="Genomic_DNA"/>
</dbReference>
<accession>A0A1Y2HGM3</accession>
<sequence length="302" mass="33575">MSPSHWSFTSSAFNSSAGSFSTEMGAAASAIQKPRRSTIGAATAAMTTAMQKQRRRCRFMRRWLHGITHELFYSFPSQTDEEKYDVIVAVMFVLTNLTVRLLDHSSHFLPWLLGVFASPTSTASEKNAWLFAAAYAISYVTIVIFYDHAIWGRTQGFANIYTSSQHILAAMFTITTLRLRPAVHGVVLCFATIGMAVQVGDTLRQHWSMELRFGKLMQSWVIVEAIVVSATLSLFFEAAQRRWYYLRTLPPPAAKAVPVNTTRGSVGSPRPGGAHAKEQEQSQSPGRRRSSGTREVGRMQGE</sequence>
<evidence type="ECO:0000313" key="4">
    <source>
        <dbReference type="Proteomes" id="UP000193411"/>
    </source>
</evidence>
<gene>
    <name evidence="3" type="ORF">BCR44DRAFT_1437946</name>
</gene>
<keyword evidence="2" id="KW-0472">Membrane</keyword>
<keyword evidence="2" id="KW-1133">Transmembrane helix</keyword>
<reference evidence="3 4" key="1">
    <citation type="submission" date="2016-07" db="EMBL/GenBank/DDBJ databases">
        <title>Pervasive Adenine N6-methylation of Active Genes in Fungi.</title>
        <authorList>
            <consortium name="DOE Joint Genome Institute"/>
            <person name="Mondo S.J."/>
            <person name="Dannebaum R.O."/>
            <person name="Kuo R.C."/>
            <person name="Labutti K."/>
            <person name="Haridas S."/>
            <person name="Kuo A."/>
            <person name="Salamov A."/>
            <person name="Ahrendt S.R."/>
            <person name="Lipzen A."/>
            <person name="Sullivan W."/>
            <person name="Andreopoulos W.B."/>
            <person name="Clum A."/>
            <person name="Lindquist E."/>
            <person name="Daum C."/>
            <person name="Ramamoorthy G.K."/>
            <person name="Gryganskyi A."/>
            <person name="Culley D."/>
            <person name="Magnuson J.K."/>
            <person name="James T.Y."/>
            <person name="O'Malley M.A."/>
            <person name="Stajich J.E."/>
            <person name="Spatafora J.W."/>
            <person name="Visel A."/>
            <person name="Grigoriev I.V."/>
        </authorList>
    </citation>
    <scope>NUCLEOTIDE SEQUENCE [LARGE SCALE GENOMIC DNA]</scope>
    <source>
        <strain evidence="3 4">PL171</strain>
    </source>
</reference>
<dbReference type="Proteomes" id="UP000193411">
    <property type="component" value="Unassembled WGS sequence"/>
</dbReference>